<comment type="caution">
    <text evidence="1">The sequence shown here is derived from an EMBL/GenBank/DDBJ whole genome shotgun (WGS) entry which is preliminary data.</text>
</comment>
<keyword evidence="2" id="KW-1185">Reference proteome</keyword>
<dbReference type="Proteomes" id="UP000728185">
    <property type="component" value="Unassembled WGS sequence"/>
</dbReference>
<sequence length="174" mass="19358">MTGVHLNEDIRYSIEDQRSSVVRIFIDQTAGRLRSVNSVPPISFEVVVLAVTGWGSVKEQADAIVRVHVKCHFLSKLWDVARGWPVIYPTSADEDSAFKFWEDVGKSGTEELETALNQRALGIQMRYHMRLTRLGCIQHARVSCNGTVNVQLNTMTLRKLGTGPGCMDGPTGKQ</sequence>
<dbReference type="AlphaFoldDB" id="A0A8E0RRJ1"/>
<reference evidence="1" key="1">
    <citation type="submission" date="2019-05" db="EMBL/GenBank/DDBJ databases">
        <title>Annotation for the trematode Fasciolopsis buski.</title>
        <authorList>
            <person name="Choi Y.-J."/>
        </authorList>
    </citation>
    <scope>NUCLEOTIDE SEQUENCE</scope>
    <source>
        <strain evidence="1">HT</strain>
        <tissue evidence="1">Whole worm</tissue>
    </source>
</reference>
<protein>
    <submittedName>
        <fullName evidence="1">Uncharacterized protein</fullName>
    </submittedName>
</protein>
<organism evidence="1 2">
    <name type="scientific">Fasciolopsis buskii</name>
    <dbReference type="NCBI Taxonomy" id="27845"/>
    <lineage>
        <taxon>Eukaryota</taxon>
        <taxon>Metazoa</taxon>
        <taxon>Spiralia</taxon>
        <taxon>Lophotrochozoa</taxon>
        <taxon>Platyhelminthes</taxon>
        <taxon>Trematoda</taxon>
        <taxon>Digenea</taxon>
        <taxon>Plagiorchiida</taxon>
        <taxon>Echinostomata</taxon>
        <taxon>Echinostomatoidea</taxon>
        <taxon>Fasciolidae</taxon>
        <taxon>Fasciolopsis</taxon>
    </lineage>
</organism>
<gene>
    <name evidence="1" type="ORF">FBUS_02062</name>
</gene>
<accession>A0A8E0RRJ1</accession>
<evidence type="ECO:0000313" key="1">
    <source>
        <dbReference type="EMBL" id="KAA0191380.1"/>
    </source>
</evidence>
<dbReference type="EMBL" id="LUCM01006371">
    <property type="protein sequence ID" value="KAA0191380.1"/>
    <property type="molecule type" value="Genomic_DNA"/>
</dbReference>
<proteinExistence type="predicted"/>
<evidence type="ECO:0000313" key="2">
    <source>
        <dbReference type="Proteomes" id="UP000728185"/>
    </source>
</evidence>
<dbReference type="OrthoDB" id="6315810at2759"/>
<name>A0A8E0RRJ1_9TREM</name>